<feature type="domain" description="SsuA/THI5-like" evidence="2">
    <location>
        <begin position="49"/>
        <end position="252"/>
    </location>
</feature>
<name>A0A3P4B7K3_9BURK</name>
<dbReference type="InterPro" id="IPR027939">
    <property type="entry name" value="NMT1/THI5"/>
</dbReference>
<dbReference type="RefSeq" id="WP_124081261.1">
    <property type="nucleotide sequence ID" value="NZ_UWPJ01000029.1"/>
</dbReference>
<evidence type="ECO:0000256" key="1">
    <source>
        <dbReference type="SAM" id="Phobius"/>
    </source>
</evidence>
<dbReference type="PANTHER" id="PTHR31528:SF15">
    <property type="entry name" value="RIBOFLAVIN-BINDING PROTEIN RIBY"/>
    <property type="match status" value="1"/>
</dbReference>
<keyword evidence="1" id="KW-1133">Transmembrane helix</keyword>
<proteinExistence type="predicted"/>
<organism evidence="3 4">
    <name type="scientific">Pigmentiphaga humi</name>
    <dbReference type="NCBI Taxonomy" id="2478468"/>
    <lineage>
        <taxon>Bacteria</taxon>
        <taxon>Pseudomonadati</taxon>
        <taxon>Pseudomonadota</taxon>
        <taxon>Betaproteobacteria</taxon>
        <taxon>Burkholderiales</taxon>
        <taxon>Alcaligenaceae</taxon>
        <taxon>Pigmentiphaga</taxon>
    </lineage>
</organism>
<dbReference type="Pfam" id="PF09084">
    <property type="entry name" value="NMT1"/>
    <property type="match status" value="1"/>
</dbReference>
<reference evidence="3 4" key="1">
    <citation type="submission" date="2018-10" db="EMBL/GenBank/DDBJ databases">
        <authorList>
            <person name="Criscuolo A."/>
        </authorList>
    </citation>
    <scope>NUCLEOTIDE SEQUENCE [LARGE SCALE GENOMIC DNA]</scope>
    <source>
        <strain evidence="3">DnA1</strain>
    </source>
</reference>
<dbReference type="GO" id="GO:0009228">
    <property type="term" value="P:thiamine biosynthetic process"/>
    <property type="evidence" value="ECO:0007669"/>
    <property type="project" value="InterPro"/>
</dbReference>
<accession>A0A3P4B7K3</accession>
<feature type="transmembrane region" description="Helical" evidence="1">
    <location>
        <begin position="43"/>
        <end position="61"/>
    </location>
</feature>
<evidence type="ECO:0000313" key="3">
    <source>
        <dbReference type="EMBL" id="VCU71668.1"/>
    </source>
</evidence>
<protein>
    <submittedName>
        <fullName evidence="3">NMT1/THI5 like protein</fullName>
    </submittedName>
</protein>
<evidence type="ECO:0000313" key="4">
    <source>
        <dbReference type="Proteomes" id="UP000277294"/>
    </source>
</evidence>
<keyword evidence="1" id="KW-0472">Membrane</keyword>
<gene>
    <name evidence="3" type="ORF">PIGHUM_03755</name>
</gene>
<keyword evidence="4" id="KW-1185">Reference proteome</keyword>
<dbReference type="EMBL" id="UWPJ01000029">
    <property type="protein sequence ID" value="VCU71668.1"/>
    <property type="molecule type" value="Genomic_DNA"/>
</dbReference>
<dbReference type="AlphaFoldDB" id="A0A3P4B7K3"/>
<dbReference type="InterPro" id="IPR015168">
    <property type="entry name" value="SsuA/THI5"/>
</dbReference>
<dbReference type="OrthoDB" id="174578at2"/>
<sequence length="340" mass="36230">MKRRDFLYSTATAALSTLPGFLPVVHAQSPAARGALTFLTPAALSLAYAPVMYGAVAGLFAKEGLDMRIDAGRGGAQILQLAAARQVDMARTGGINYLMARVDGQAPVIAFGTVAQRSPFAVISPRDAPLLTPEALAGKTIGLQSAGGSMEAALDLMLLRARIDGKALRRARVVDSPASISMIESRRVDGFLANTSTAANLVAQGHPVAVMKIDDGVPGQVFVAEESMLAANRAGYVAFMHAIYLSTQALIAMDDAGLRKAIELMRARFDVPGARLMPVALADLRANRELWLTSDPRHVLRNDEKRWADAEQLLRQAGLLKSPSTRAPYTNDIWDAANPA</sequence>
<evidence type="ECO:0000259" key="2">
    <source>
        <dbReference type="Pfam" id="PF09084"/>
    </source>
</evidence>
<dbReference type="PANTHER" id="PTHR31528">
    <property type="entry name" value="4-AMINO-5-HYDROXYMETHYL-2-METHYLPYRIMIDINE PHOSPHATE SYNTHASE THI11-RELATED"/>
    <property type="match status" value="1"/>
</dbReference>
<dbReference type="Proteomes" id="UP000277294">
    <property type="component" value="Unassembled WGS sequence"/>
</dbReference>
<dbReference type="Gene3D" id="3.40.190.10">
    <property type="entry name" value="Periplasmic binding protein-like II"/>
    <property type="match status" value="2"/>
</dbReference>
<dbReference type="SUPFAM" id="SSF53850">
    <property type="entry name" value="Periplasmic binding protein-like II"/>
    <property type="match status" value="1"/>
</dbReference>
<keyword evidence="1" id="KW-0812">Transmembrane</keyword>